<evidence type="ECO:0000313" key="1">
    <source>
        <dbReference type="EMBL" id="SDB86688.1"/>
    </source>
</evidence>
<protein>
    <submittedName>
        <fullName evidence="1">Uncharacterized protein</fullName>
    </submittedName>
</protein>
<organism evidence="1 2">
    <name type="scientific">Williamwhitmania taraxaci</name>
    <dbReference type="NCBI Taxonomy" id="1640674"/>
    <lineage>
        <taxon>Bacteria</taxon>
        <taxon>Pseudomonadati</taxon>
        <taxon>Bacteroidota</taxon>
        <taxon>Bacteroidia</taxon>
        <taxon>Bacteroidales</taxon>
        <taxon>Williamwhitmaniaceae</taxon>
        <taxon>Williamwhitmania</taxon>
    </lineage>
</organism>
<dbReference type="Proteomes" id="UP000199452">
    <property type="component" value="Unassembled WGS sequence"/>
</dbReference>
<accession>A0A1G6GXR6</accession>
<keyword evidence="2" id="KW-1185">Reference proteome</keyword>
<gene>
    <name evidence="1" type="ORF">SAMN05216323_100512</name>
</gene>
<evidence type="ECO:0000313" key="2">
    <source>
        <dbReference type="Proteomes" id="UP000199452"/>
    </source>
</evidence>
<dbReference type="EMBL" id="FMYP01000005">
    <property type="protein sequence ID" value="SDB86688.1"/>
    <property type="molecule type" value="Genomic_DNA"/>
</dbReference>
<sequence length="46" mass="5316">MAGKFPAIVISNQISQKLIFLDYISQQLETKRDEKALKRITDMYGL</sequence>
<proteinExistence type="predicted"/>
<dbReference type="AlphaFoldDB" id="A0A1G6GXR6"/>
<reference evidence="1 2" key="1">
    <citation type="submission" date="2016-09" db="EMBL/GenBank/DDBJ databases">
        <authorList>
            <person name="Capua I."/>
            <person name="De Benedictis P."/>
            <person name="Joannis T."/>
            <person name="Lombin L.H."/>
            <person name="Cattoli G."/>
        </authorList>
    </citation>
    <scope>NUCLEOTIDE SEQUENCE [LARGE SCALE GENOMIC DNA]</scope>
    <source>
        <strain evidence="1 2">A7P-90m</strain>
    </source>
</reference>
<name>A0A1G6GXR6_9BACT</name>